<dbReference type="SUPFAM" id="SSF101898">
    <property type="entry name" value="NHL repeat"/>
    <property type="match status" value="1"/>
</dbReference>
<name>A0ABP7QP40_9BACT</name>
<evidence type="ECO:0000313" key="2">
    <source>
        <dbReference type="Proteomes" id="UP001501556"/>
    </source>
</evidence>
<evidence type="ECO:0008006" key="3">
    <source>
        <dbReference type="Google" id="ProtNLM"/>
    </source>
</evidence>
<gene>
    <name evidence="1" type="ORF">GCM10022407_33390</name>
</gene>
<sequence>MNAPLPSGPRFGALLSWLCWLLLPVLVRAQGPGPVFDRAATCGQPASGSFYVPVRLAVDAAGNAYVAGYFSGTVVFGSTILTSGPRPPGGGRDTDWFVAKLDPLGAPLWAVRGGAPAAADRCQDLSLDGQGHVFVAGVAQDGAAFGPHRVNSPNGEARIAVARLDAATGVWQWVAHGGANRNRAYGVAADGAGHVFVTGTLGERGRIADFGSLSINTIAGNEDAFLARLDAASGIWQWVSLGGAPSGTVNAQALALDGAGGVLVCGNYSSTAPMQFGAIVLAPPPVLGQRKGVFTAKLDGVSGAWQWVNSGGSYGPNGTDLLQSVAVDAAGSMVASGYFNSAAPVFGSTTLINRSGNDRFGFQMGNGLVVGLNAGTGAWRWAVPVSGPGDEYCAGVALDGNGEAYVVGGFAGPTTFGARTLTAANSYEAYVARLGAATGVWRWVAVAGGRGTKDAVSPVVANSQLYVMGAYTGVLADFGSVTLAGSPADNFGFVGRLANATGPLAGRAPAGAGAGAGLAVWPSPARGAAVAWASGPAPGTPVRVLDALGRAVGQGLMPAGGGPLALPLPAGRAAGLYLVRAGPRTARLLVE</sequence>
<reference evidence="2" key="1">
    <citation type="journal article" date="2019" name="Int. J. Syst. Evol. Microbiol.">
        <title>The Global Catalogue of Microorganisms (GCM) 10K type strain sequencing project: providing services to taxonomists for standard genome sequencing and annotation.</title>
        <authorList>
            <consortium name="The Broad Institute Genomics Platform"/>
            <consortium name="The Broad Institute Genome Sequencing Center for Infectious Disease"/>
            <person name="Wu L."/>
            <person name="Ma J."/>
        </authorList>
    </citation>
    <scope>NUCLEOTIDE SEQUENCE [LARGE SCALE GENOMIC DNA]</scope>
    <source>
        <strain evidence="2">JCM 17217</strain>
    </source>
</reference>
<dbReference type="EMBL" id="BAABDI010000028">
    <property type="protein sequence ID" value="GAA3985830.1"/>
    <property type="molecule type" value="Genomic_DNA"/>
</dbReference>
<dbReference type="Proteomes" id="UP001501556">
    <property type="component" value="Unassembled WGS sequence"/>
</dbReference>
<evidence type="ECO:0000313" key="1">
    <source>
        <dbReference type="EMBL" id="GAA3985830.1"/>
    </source>
</evidence>
<dbReference type="InterPro" id="IPR052918">
    <property type="entry name" value="Motility_Chemotaxis_Reg"/>
</dbReference>
<comment type="caution">
    <text evidence="1">The sequence shown here is derived from an EMBL/GenBank/DDBJ whole genome shotgun (WGS) entry which is preliminary data.</text>
</comment>
<accession>A0ABP7QP40</accession>
<protein>
    <recommendedName>
        <fullName evidence="3">Beta-propeller repeat-containing protein</fullName>
    </recommendedName>
</protein>
<proteinExistence type="predicted"/>
<dbReference type="PANTHER" id="PTHR35580">
    <property type="entry name" value="CELL SURFACE GLYCOPROTEIN (S-LAYER PROTEIN)-LIKE PROTEIN"/>
    <property type="match status" value="1"/>
</dbReference>
<dbReference type="PANTHER" id="PTHR35580:SF1">
    <property type="entry name" value="PHYTASE-LIKE DOMAIN-CONTAINING PROTEIN"/>
    <property type="match status" value="1"/>
</dbReference>
<organism evidence="1 2">
    <name type="scientific">Hymenobacter antarcticus</name>
    <dbReference type="NCBI Taxonomy" id="486270"/>
    <lineage>
        <taxon>Bacteria</taxon>
        <taxon>Pseudomonadati</taxon>
        <taxon>Bacteroidota</taxon>
        <taxon>Cytophagia</taxon>
        <taxon>Cytophagales</taxon>
        <taxon>Hymenobacteraceae</taxon>
        <taxon>Hymenobacter</taxon>
    </lineage>
</organism>
<keyword evidence="2" id="KW-1185">Reference proteome</keyword>
<dbReference type="RefSeq" id="WP_345126148.1">
    <property type="nucleotide sequence ID" value="NZ_BAABDI010000028.1"/>
</dbReference>